<reference evidence="9" key="1">
    <citation type="submission" date="2016-10" db="EMBL/GenBank/DDBJ databases">
        <authorList>
            <person name="Benchimol M."/>
            <person name="Almeida L.G."/>
            <person name="Vasconcelos A.T."/>
            <person name="Perreira-Neves A."/>
            <person name="Rosa I.A."/>
            <person name="Tasca T."/>
            <person name="Bogo M.R."/>
            <person name="de Souza W."/>
        </authorList>
    </citation>
    <scope>NUCLEOTIDE SEQUENCE [LARGE SCALE GENOMIC DNA]</scope>
    <source>
        <strain evidence="9">K</strain>
    </source>
</reference>
<dbReference type="InterPro" id="IPR000602">
    <property type="entry name" value="Glyco_hydro_38_N"/>
</dbReference>
<dbReference type="SUPFAM" id="SSF88713">
    <property type="entry name" value="Glycoside hydrolase/deacetylase"/>
    <property type="match status" value="1"/>
</dbReference>
<dbReference type="GO" id="GO:0004559">
    <property type="term" value="F:alpha-mannosidase activity"/>
    <property type="evidence" value="ECO:0007669"/>
    <property type="project" value="UniProtKB-EC"/>
</dbReference>
<dbReference type="Pfam" id="PF09261">
    <property type="entry name" value="Alpha-mann_mid"/>
    <property type="match status" value="1"/>
</dbReference>
<evidence type="ECO:0000256" key="2">
    <source>
        <dbReference type="ARBA" id="ARBA00009792"/>
    </source>
</evidence>
<dbReference type="InterPro" id="IPR011682">
    <property type="entry name" value="Glyco_hydro_38_C"/>
</dbReference>
<keyword evidence="7" id="KW-0732">Signal</keyword>
<dbReference type="Gene3D" id="3.20.110.10">
    <property type="entry name" value="Glycoside hydrolase 38, N terminal domain"/>
    <property type="match status" value="1"/>
</dbReference>
<dbReference type="Gene3D" id="1.20.1270.50">
    <property type="entry name" value="Glycoside hydrolase family 38, central domain"/>
    <property type="match status" value="1"/>
</dbReference>
<dbReference type="EC" id="3.2.1.24" evidence="3"/>
<comment type="caution">
    <text evidence="9">The sequence shown here is derived from an EMBL/GenBank/DDBJ whole genome shotgun (WGS) entry which is preliminary data.</text>
</comment>
<dbReference type="Pfam" id="PF07748">
    <property type="entry name" value="Glyco_hydro_38C"/>
    <property type="match status" value="1"/>
</dbReference>
<dbReference type="InterPro" id="IPR027291">
    <property type="entry name" value="Glyco_hydro_38_N_sf"/>
</dbReference>
<dbReference type="AlphaFoldDB" id="A0A1J4KPH2"/>
<dbReference type="GO" id="GO:0009313">
    <property type="term" value="P:oligosaccharide catabolic process"/>
    <property type="evidence" value="ECO:0007669"/>
    <property type="project" value="TreeGrafter"/>
</dbReference>
<protein>
    <recommendedName>
        <fullName evidence="3">alpha-mannosidase</fullName>
        <ecNumber evidence="3">3.2.1.24</ecNumber>
    </recommendedName>
</protein>
<dbReference type="InterPro" id="IPR011013">
    <property type="entry name" value="Gal_mutarotase_sf_dom"/>
</dbReference>
<dbReference type="VEuPathDB" id="TrichDB:TRFO_18862"/>
<comment type="catalytic activity">
    <reaction evidence="1">
        <text>Hydrolysis of terminal, non-reducing alpha-D-mannose residues in alpha-D-mannosides.</text>
        <dbReference type="EC" id="3.2.1.24"/>
    </reaction>
</comment>
<name>A0A1J4KPH2_9EUKA</name>
<feature type="signal peptide" evidence="7">
    <location>
        <begin position="1"/>
        <end position="16"/>
    </location>
</feature>
<dbReference type="PANTHER" id="PTHR46017:SF1">
    <property type="entry name" value="ALPHA-MANNOSIDASE 2C1"/>
    <property type="match status" value="1"/>
</dbReference>
<keyword evidence="6" id="KW-0326">Glycosidase</keyword>
<feature type="domain" description="Glycoside hydrolase family 38 central" evidence="8">
    <location>
        <begin position="557"/>
        <end position="637"/>
    </location>
</feature>
<dbReference type="OrthoDB" id="10261055at2759"/>
<evidence type="ECO:0000313" key="9">
    <source>
        <dbReference type="EMBL" id="OHT11606.1"/>
    </source>
</evidence>
<evidence type="ECO:0000256" key="1">
    <source>
        <dbReference type="ARBA" id="ARBA00000365"/>
    </source>
</evidence>
<dbReference type="GeneID" id="94835135"/>
<evidence type="ECO:0000313" key="10">
    <source>
        <dbReference type="Proteomes" id="UP000179807"/>
    </source>
</evidence>
<dbReference type="InterPro" id="IPR015341">
    <property type="entry name" value="Glyco_hydro_38_cen"/>
</dbReference>
<dbReference type="InterPro" id="IPR037094">
    <property type="entry name" value="Glyco_hydro_38_cen_sf"/>
</dbReference>
<dbReference type="RefSeq" id="XP_068364742.1">
    <property type="nucleotide sequence ID" value="XM_068500431.1"/>
</dbReference>
<evidence type="ECO:0000256" key="6">
    <source>
        <dbReference type="ARBA" id="ARBA00023295"/>
    </source>
</evidence>
<dbReference type="InterPro" id="IPR041147">
    <property type="entry name" value="GH38_C"/>
</dbReference>
<dbReference type="EMBL" id="MLAK01000583">
    <property type="protein sequence ID" value="OHT11606.1"/>
    <property type="molecule type" value="Genomic_DNA"/>
</dbReference>
<dbReference type="GO" id="GO:0046872">
    <property type="term" value="F:metal ion binding"/>
    <property type="evidence" value="ECO:0007669"/>
    <property type="project" value="UniProtKB-KW"/>
</dbReference>
<dbReference type="Pfam" id="PF17677">
    <property type="entry name" value="Glyco_hydro38C2"/>
    <property type="match status" value="1"/>
</dbReference>
<keyword evidence="5 9" id="KW-0378">Hydrolase</keyword>
<sequence>MLLFTFLMLISNTIVADPENMLRKINKYLELINTKRHCDFKPAENAKVCTNASASHKIPSSEDYKWESFDANSSYKFGETKYQWFAFQGDISPPENYDPKIHSLYFNFHVTRNFLVRPWDDDTPAGPEGRIWLNGKPYAAIDEFHHGASLNEVGHVEVRVFTSRCKAAPELASFGITLVHRKTESLYHRIRFLLSVIKELPEKSKERAQFIKILDGTVRKLDIRDLNYPIKLHPIRQHDKNASAFYKSVDGALEHLLSTMNELPKPTESDPAISVIGYSHIDTCWLWPYDITRFKSANTATSMLRLLDMPPSDFEGKEAKWRFLATTAQHYKWLKEDSPEVFERIKEAIKNGRWNADGASWVEPDTSLPSGESLVRQIVMGTRYFNKELGSKQTVMFLPDCFGFSANLPQILKKAGLDSFVTSKISWCEYTKFPYSTFVWRGIDGSDVLTHFITTPSAWSYQTATYTGVSTAYEMIGTLKQYKQRDLLPTSALHTSGNGDGGGGITEEMVWNLNLMADLPRIPEVPRLIFPTLEELFIPIREKQNELPIWDDELYLEYHRGTLTSQEEVKRQNRQLEAHLHNCEWLCVILSSVFHVNISKYQQELDDTWEDTMLFHFHDAIPGSSVNEANVDIIKRGRPRLTRLRELEKELTGLITPHIRTPTKENAQIVFNTLSHTRKIQGQVLKASGWSVKEDSAAIVEDDVETTTYERTLDENYVVHKLKEPFISGYLAPCASSKVLINEQEKKVTTPFFEILFAENGTIKSAKDIKTGREFFSHPGNQLELYEDRPINWPAWDIQLYHKEMQLPSPKFIGFVFKNDSVELKYEIERVGDGPAETTTINQTLTFSENEPIIDFKTVVNWTQHDKLLKVAFPTTIRSRSARFGIQFGHIQRPTHKNTKRDMARFEANGRWADLSESSSGVSLCSDVKAGFDVHEGIIRLSLLKAPMQTDQWADFGIRKFAYRLILHNGGFEESKVQALADEMVTPVILANYSQPTTPIDSSNSIPCDAQFVEVSDNGIVLETLKPAYDGVDGFIARFYEATGGWRSCNVKFPLLDASKWETKVVDLMEKEVENSRNLQLVEGPQLSVNLEFGAFELLTVLFTRKP</sequence>
<dbReference type="SUPFAM" id="SSF74650">
    <property type="entry name" value="Galactose mutarotase-like"/>
    <property type="match status" value="1"/>
</dbReference>
<dbReference type="GO" id="GO:0006013">
    <property type="term" value="P:mannose metabolic process"/>
    <property type="evidence" value="ECO:0007669"/>
    <property type="project" value="InterPro"/>
</dbReference>
<evidence type="ECO:0000256" key="3">
    <source>
        <dbReference type="ARBA" id="ARBA00012752"/>
    </source>
</evidence>
<evidence type="ECO:0000256" key="5">
    <source>
        <dbReference type="ARBA" id="ARBA00022801"/>
    </source>
</evidence>
<evidence type="ECO:0000256" key="4">
    <source>
        <dbReference type="ARBA" id="ARBA00022723"/>
    </source>
</evidence>
<dbReference type="Pfam" id="PF01074">
    <property type="entry name" value="Glyco_hydro_38N"/>
    <property type="match status" value="1"/>
</dbReference>
<dbReference type="SUPFAM" id="SSF88688">
    <property type="entry name" value="Families 57/38 glycoside transferase middle domain"/>
    <property type="match status" value="1"/>
</dbReference>
<evidence type="ECO:0000259" key="8">
    <source>
        <dbReference type="SMART" id="SM00872"/>
    </source>
</evidence>
<evidence type="ECO:0000256" key="7">
    <source>
        <dbReference type="SAM" id="SignalP"/>
    </source>
</evidence>
<gene>
    <name evidence="9" type="ORF">TRFO_18862</name>
</gene>
<feature type="chain" id="PRO_5012430263" description="alpha-mannosidase" evidence="7">
    <location>
        <begin position="17"/>
        <end position="1107"/>
    </location>
</feature>
<dbReference type="FunFam" id="3.20.110.10:FF:000002">
    <property type="entry name" value="alpha-mannosidase 2C1 isoform X1"/>
    <property type="match status" value="1"/>
</dbReference>
<comment type="similarity">
    <text evidence="2">Belongs to the glycosyl hydrolase 38 family.</text>
</comment>
<organism evidence="9 10">
    <name type="scientific">Tritrichomonas foetus</name>
    <dbReference type="NCBI Taxonomy" id="1144522"/>
    <lineage>
        <taxon>Eukaryota</taxon>
        <taxon>Metamonada</taxon>
        <taxon>Parabasalia</taxon>
        <taxon>Tritrichomonadida</taxon>
        <taxon>Tritrichomonadidae</taxon>
        <taxon>Tritrichomonas</taxon>
    </lineage>
</organism>
<dbReference type="Gene3D" id="2.70.98.30">
    <property type="entry name" value="Golgi alpha-mannosidase II, domain 4"/>
    <property type="match status" value="1"/>
</dbReference>
<proteinExistence type="inferred from homology"/>
<keyword evidence="10" id="KW-1185">Reference proteome</keyword>
<dbReference type="FunFam" id="2.70.98.30:FF:000010">
    <property type="entry name" value="Cytosolic alpha-mannosidase"/>
    <property type="match status" value="1"/>
</dbReference>
<accession>A0A1J4KPH2</accession>
<dbReference type="InterPro" id="IPR011330">
    <property type="entry name" value="Glyco_hydro/deAcase_b/a-brl"/>
</dbReference>
<dbReference type="GO" id="GO:0030246">
    <property type="term" value="F:carbohydrate binding"/>
    <property type="evidence" value="ECO:0007669"/>
    <property type="project" value="InterPro"/>
</dbReference>
<dbReference type="InterPro" id="IPR028995">
    <property type="entry name" value="Glyco_hydro_57/38_cen_sf"/>
</dbReference>
<dbReference type="CDD" id="cd10789">
    <property type="entry name" value="GH38N_AMII_ER_cytosolic"/>
    <property type="match status" value="1"/>
</dbReference>
<dbReference type="SMART" id="SM00872">
    <property type="entry name" value="Alpha-mann_mid"/>
    <property type="match status" value="1"/>
</dbReference>
<dbReference type="PANTHER" id="PTHR46017">
    <property type="entry name" value="ALPHA-MANNOSIDASE 2C1"/>
    <property type="match status" value="1"/>
</dbReference>
<keyword evidence="4" id="KW-0479">Metal-binding</keyword>
<dbReference type="Proteomes" id="UP000179807">
    <property type="component" value="Unassembled WGS sequence"/>
</dbReference>